<reference evidence="1 2" key="1">
    <citation type="submission" date="2015-07" db="EMBL/GenBank/DDBJ databases">
        <title>The genome of Habropoda laboriosa.</title>
        <authorList>
            <person name="Pan H."/>
            <person name="Kapheim K."/>
        </authorList>
    </citation>
    <scope>NUCLEOTIDE SEQUENCE [LARGE SCALE GENOMIC DNA]</scope>
    <source>
        <strain evidence="1">0110345459</strain>
    </source>
</reference>
<proteinExistence type="predicted"/>
<accession>A0A0L7QIZ7</accession>
<gene>
    <name evidence="1" type="ORF">WH47_09784</name>
</gene>
<dbReference type="AlphaFoldDB" id="A0A0L7QIZ7"/>
<protein>
    <submittedName>
        <fullName evidence="1">Uncharacterized protein</fullName>
    </submittedName>
</protein>
<organism evidence="1 2">
    <name type="scientific">Habropoda laboriosa</name>
    <dbReference type="NCBI Taxonomy" id="597456"/>
    <lineage>
        <taxon>Eukaryota</taxon>
        <taxon>Metazoa</taxon>
        <taxon>Ecdysozoa</taxon>
        <taxon>Arthropoda</taxon>
        <taxon>Hexapoda</taxon>
        <taxon>Insecta</taxon>
        <taxon>Pterygota</taxon>
        <taxon>Neoptera</taxon>
        <taxon>Endopterygota</taxon>
        <taxon>Hymenoptera</taxon>
        <taxon>Apocrita</taxon>
        <taxon>Aculeata</taxon>
        <taxon>Apoidea</taxon>
        <taxon>Anthophila</taxon>
        <taxon>Apidae</taxon>
        <taxon>Habropoda</taxon>
    </lineage>
</organism>
<evidence type="ECO:0000313" key="1">
    <source>
        <dbReference type="EMBL" id="KOC58545.1"/>
    </source>
</evidence>
<dbReference type="EMBL" id="KQ415617">
    <property type="protein sequence ID" value="KOC58545.1"/>
    <property type="molecule type" value="Genomic_DNA"/>
</dbReference>
<sequence>MRIPEVNFPTTRTDEKNVIIDAVPEADSVIQYLWTGYYKNPREKRLEKVTALSVQLAAVIGNLKDWLWTGHRKMSIRTWYELILETPVNDNKDLKERPNELSDIEIPKLEDLLADWVRHPDGIDDLFFAAFILFGKVENGLENLSIDRIETLLNGNHITHSIEELFNLYHMVDSLEESQIDQNVLKMVSVTLENISLSLPEEIQISNEVGFTDTIYGAMIKKMLINYIIGKIKENDQLIYHWNRTLVSWMQDKSGRTKKIYERIDKLKAKPFEGSKHHIKGKFTSALIVDGSMPDPKKLITVLNYEKEIASQFINDSESQALYRFTDGLVDAITYDIKKKDVGKPSRAWGTLACLINWFTPYGYLLPIYRAVVGEVKAKKAVEDFKKGTMPDDIPDLFKLYPAIARDHDKAPDSGYERMRSKPIFNNATLTVTRTVLNQRIDISAKAGSAKSHSAYTGEYGVALKVNRSVKVEEVPALDKSESDTILKLCDDLIGIAESYLKDGKSRSENLLKSYQTVEKKLNAVMRKGSIFYSNSAGFKALTTGLLNGTETASVEEIEAKASAPVEADVSGKGEGEKFEKPIEAEGADKGMDQATETPVNLNKDTSDICEAAQTASNKVEAKMRAEQKECDALITSAENLIELGEGLESIQAAGNVDVGSIAILNAAVESILQTIPEDARDIDMPSVETFGDGNESAVVTLSLEGIVQGLQKIIAKVVHNINGRLVSFRQSVIERQKVTASLKSKIASLEGSINEAHREEGEKTVSGKWLKHLCVDGKTPEPGTLIGTLKYQTDLTKELFSQATIDAISDMTVKFADGITSDLKKRDVTNPSKWWYVLLIAGVQMGFFPGLAATLWSLNSGLKTVVSNMRDIYSREIPDIFKTLPMVAKNNISGEENVIKKGTNPLLGNAQIVAGRLKDDVRISLTESTGVLSQSKVTGVGFSLAMVETGKASPATEIRGLTGGEQKQVLGLCKVLVEAMEEFSKNSQSHVKRYTESSIKATNEIVDAVGGIRQLLPGNNLGANGMVFSIQKIQQNVYAELIGTQTNYLRHLQTTVNSLLSYVSASSSEAKKTKEDE</sequence>
<evidence type="ECO:0000313" key="2">
    <source>
        <dbReference type="Proteomes" id="UP000053825"/>
    </source>
</evidence>
<dbReference type="Proteomes" id="UP000053825">
    <property type="component" value="Unassembled WGS sequence"/>
</dbReference>
<dbReference type="Pfam" id="PF25618">
    <property type="entry name" value="PhiKZ_gp91"/>
    <property type="match status" value="1"/>
</dbReference>
<name>A0A0L7QIZ7_9HYME</name>
<dbReference type="InterPro" id="IPR057919">
    <property type="entry name" value="PhiKZ_Gp91"/>
</dbReference>
<keyword evidence="2" id="KW-1185">Reference proteome</keyword>